<dbReference type="Proteomes" id="UP000383122">
    <property type="component" value="Unassembled WGS sequence"/>
</dbReference>
<reference evidence="1 2" key="1">
    <citation type="submission" date="2019-08" db="EMBL/GenBank/DDBJ databases">
        <authorList>
            <person name="Peeters C."/>
        </authorList>
    </citation>
    <scope>NUCLEOTIDE SEQUENCE [LARGE SCALE GENOMIC DNA]</scope>
    <source>
        <strain evidence="1 2">LMG 31117</strain>
    </source>
</reference>
<proteinExistence type="predicted"/>
<protein>
    <submittedName>
        <fullName evidence="1">Uncharacterized protein</fullName>
    </submittedName>
</protein>
<dbReference type="RefSeq" id="WP_174990974.1">
    <property type="nucleotide sequence ID" value="NZ_CABPSP010000009.1"/>
</dbReference>
<evidence type="ECO:0000313" key="1">
    <source>
        <dbReference type="EMBL" id="VVE68813.1"/>
    </source>
</evidence>
<dbReference type="AlphaFoldDB" id="A0A5E5A8I6"/>
<accession>A0A5E5A8I6</accession>
<gene>
    <name evidence="1" type="ORF">PAN31117_03070</name>
</gene>
<keyword evidence="2" id="KW-1185">Reference proteome</keyword>
<organism evidence="1 2">
    <name type="scientific">Pandoraea anapnoica</name>
    <dbReference type="NCBI Taxonomy" id="2508301"/>
    <lineage>
        <taxon>Bacteria</taxon>
        <taxon>Pseudomonadati</taxon>
        <taxon>Pseudomonadota</taxon>
        <taxon>Betaproteobacteria</taxon>
        <taxon>Burkholderiales</taxon>
        <taxon>Burkholderiaceae</taxon>
        <taxon>Pandoraea</taxon>
    </lineage>
</organism>
<sequence>MVVAIGVPGAGSSQKRGIHAALSGVRYANPPTYVIDGCRPGGGRDGGLMTISALALQP</sequence>
<name>A0A5E5A8I6_9BURK</name>
<evidence type="ECO:0000313" key="2">
    <source>
        <dbReference type="Proteomes" id="UP000383122"/>
    </source>
</evidence>
<dbReference type="EMBL" id="CABPSP010000009">
    <property type="protein sequence ID" value="VVE68813.1"/>
    <property type="molecule type" value="Genomic_DNA"/>
</dbReference>